<dbReference type="PANTHER" id="PTHR23120">
    <property type="entry name" value="MAESTRO-RELATED HEAT DOMAIN-CONTAINING"/>
    <property type="match status" value="1"/>
</dbReference>
<dbReference type="OrthoDB" id="9442830at2759"/>
<sequence length="886" mass="99229">MATHLTQTLLVQTQRSRRRPKNKTRDHKPWLQERAATAALSVLSLLIQTQRSRRRPKNKTRDHKPWLQERAATAALSVLSLLIQSLACVRDMDEAALRKDIGTLFPALHSMVCHLPREHLEERREALDSLVHLARLFLVKLLVFLFRRLNKDEEEETCASLFILDRIVLSNISEMTHHTEKLFIALGPILQSTSIRVREALDYFIQTMGAHGLLEKSASRPLIDFLVRQCTLTLDSTEEADGRLTMELEVHQLCSSTLQSLGDSPRMANVLWPGLLLQLSPAAHGPALPLLLQTSVGVVKRMQEEGRLPLARRCGKANRGSSPRATLPQELLARLLFLEDRLFFISDHTWLGCFIASIRHQLAYSDKRPGDKGFARALGLCARQHLYEIFAILEHWEEFVSKVQLQPSAGGSLEEPASIEQLRSLLLLTYGHVVHSGPTDLILETIGCKILSPMRQHYFLSPHEMLRGKDRARLQSPDHQHALLAVSYLGKFKPRLSKEQEAETTSTCIASTMIQRPALVKLRGTEVAEISTIRTETFLEQHLTPTTLLRLFLDLKPMAEQGYMAGLLTSQAFDAQEATRYWASQALYWLFTPCKAVVYTKTGAVVTVLSKTQKDASCRESPAHVAMTTCGLWELIGALGQADTLEGREDNLFTSCFLAIACPPARHLSGVQQDLPSDASPHSMAVQALARVLRLRGSQPAVELMDQERGWQLLEEAQPEGFTLLSSAIVTHPNLALKSIPQLLLPSLQASQEGESMACTALFVEFLGSPLLMENEPKAMRKQVRKKRDQILGSFVRAVCESCNPRAILDTMEGLCWMLRDPKVPLKAHVTVPLALQARTFFEDENSSLRRASMELFGHLSKFVSKKSSLFGAEVEKSMGTLFIHL</sequence>
<proteinExistence type="predicted"/>
<name>A0A4D9E2X3_9SAUR</name>
<dbReference type="InterPro" id="IPR055406">
    <property type="entry name" value="HEAT_Maestro"/>
</dbReference>
<feature type="compositionally biased region" description="Low complexity" evidence="1">
    <location>
        <begin position="1"/>
        <end position="14"/>
    </location>
</feature>
<evidence type="ECO:0000259" key="3">
    <source>
        <dbReference type="Pfam" id="PF23227"/>
    </source>
</evidence>
<protein>
    <submittedName>
        <fullName evidence="4">Ankyrin repeat domain-containing protein 45</fullName>
    </submittedName>
</protein>
<accession>A0A4D9E2X3</accession>
<evidence type="ECO:0000313" key="5">
    <source>
        <dbReference type="Proteomes" id="UP000297703"/>
    </source>
</evidence>
<dbReference type="EMBL" id="QXTE01000228">
    <property type="protein sequence ID" value="TFK01454.1"/>
    <property type="molecule type" value="Genomic_DNA"/>
</dbReference>
<dbReference type="GO" id="GO:0005737">
    <property type="term" value="C:cytoplasm"/>
    <property type="evidence" value="ECO:0007669"/>
    <property type="project" value="TreeGrafter"/>
</dbReference>
<organism evidence="4 5">
    <name type="scientific">Platysternon megacephalum</name>
    <name type="common">big-headed turtle</name>
    <dbReference type="NCBI Taxonomy" id="55544"/>
    <lineage>
        <taxon>Eukaryota</taxon>
        <taxon>Metazoa</taxon>
        <taxon>Chordata</taxon>
        <taxon>Craniata</taxon>
        <taxon>Vertebrata</taxon>
        <taxon>Euteleostomi</taxon>
        <taxon>Archelosauria</taxon>
        <taxon>Testudinata</taxon>
        <taxon>Testudines</taxon>
        <taxon>Cryptodira</taxon>
        <taxon>Durocryptodira</taxon>
        <taxon>Testudinoidea</taxon>
        <taxon>Platysternidae</taxon>
        <taxon>Platysternon</taxon>
    </lineage>
</organism>
<dbReference type="InterPro" id="IPR055408">
    <property type="entry name" value="HEAT_MROH2B-like"/>
</dbReference>
<reference evidence="4 5" key="1">
    <citation type="submission" date="2019-04" db="EMBL/GenBank/DDBJ databases">
        <title>Draft genome of the big-headed turtle Platysternon megacephalum.</title>
        <authorList>
            <person name="Gong S."/>
        </authorList>
    </citation>
    <scope>NUCLEOTIDE SEQUENCE [LARGE SCALE GENOMIC DNA]</scope>
    <source>
        <strain evidence="4">DO16091913</strain>
        <tissue evidence="4">Muscle</tissue>
    </source>
</reference>
<gene>
    <name evidence="4" type="ORF">DR999_PMT16318</name>
</gene>
<evidence type="ECO:0000256" key="1">
    <source>
        <dbReference type="SAM" id="MobiDB-lite"/>
    </source>
</evidence>
<reference evidence="4 5" key="2">
    <citation type="submission" date="2019-04" db="EMBL/GenBank/DDBJ databases">
        <title>The genome sequence of big-headed turtle.</title>
        <authorList>
            <person name="Gong S."/>
        </authorList>
    </citation>
    <scope>NUCLEOTIDE SEQUENCE [LARGE SCALE GENOMIC DNA]</scope>
    <source>
        <strain evidence="4">DO16091913</strain>
        <tissue evidence="4">Muscle</tissue>
    </source>
</reference>
<keyword evidence="5" id="KW-1185">Reference proteome</keyword>
<dbReference type="PANTHER" id="PTHR23120:SF46">
    <property type="entry name" value="MAESTRO HEAT LIKE REPEAT FAMILY MEMBER 1"/>
    <property type="match status" value="1"/>
</dbReference>
<dbReference type="Pfam" id="PF23227">
    <property type="entry name" value="HEAT_MROH2B_C"/>
    <property type="match status" value="1"/>
</dbReference>
<feature type="domain" description="MROH2B-like HEAT-repeats" evidence="2">
    <location>
        <begin position="372"/>
        <end position="459"/>
    </location>
</feature>
<dbReference type="InterPro" id="IPR016024">
    <property type="entry name" value="ARM-type_fold"/>
</dbReference>
<evidence type="ECO:0000259" key="2">
    <source>
        <dbReference type="Pfam" id="PF23210"/>
    </source>
</evidence>
<feature type="region of interest" description="Disordered" evidence="1">
    <location>
        <begin position="1"/>
        <end position="28"/>
    </location>
</feature>
<dbReference type="Pfam" id="PF23210">
    <property type="entry name" value="HEAT_Maestro_2"/>
    <property type="match status" value="2"/>
</dbReference>
<feature type="domain" description="Maestro/Maestro-like HEAT-repeats" evidence="3">
    <location>
        <begin position="782"/>
        <end position="886"/>
    </location>
</feature>
<evidence type="ECO:0000313" key="4">
    <source>
        <dbReference type="EMBL" id="TFK01454.1"/>
    </source>
</evidence>
<dbReference type="AlphaFoldDB" id="A0A4D9E2X3"/>
<comment type="caution">
    <text evidence="4">The sequence shown here is derived from an EMBL/GenBank/DDBJ whole genome shotgun (WGS) entry which is preliminary data.</text>
</comment>
<dbReference type="SUPFAM" id="SSF48371">
    <property type="entry name" value="ARM repeat"/>
    <property type="match status" value="1"/>
</dbReference>
<dbReference type="InterPro" id="IPR045206">
    <property type="entry name" value="Maestro_heat-like_prot"/>
</dbReference>
<feature type="compositionally biased region" description="Basic residues" evidence="1">
    <location>
        <begin position="15"/>
        <end position="26"/>
    </location>
</feature>
<feature type="domain" description="MROH2B-like HEAT-repeats" evidence="2">
    <location>
        <begin position="73"/>
        <end position="337"/>
    </location>
</feature>
<dbReference type="Proteomes" id="UP000297703">
    <property type="component" value="Unassembled WGS sequence"/>
</dbReference>